<dbReference type="NCBIfam" id="TIGR03086">
    <property type="entry name" value="TIGR03086 family metal-binding protein"/>
    <property type="match status" value="1"/>
</dbReference>
<gene>
    <name evidence="2" type="ORF">GON03_07570</name>
</gene>
<dbReference type="SUPFAM" id="SSF109854">
    <property type="entry name" value="DinB/YfiT-like putative metalloenzymes"/>
    <property type="match status" value="1"/>
</dbReference>
<dbReference type="Proteomes" id="UP000473525">
    <property type="component" value="Unassembled WGS sequence"/>
</dbReference>
<feature type="domain" description="Mycothiol-dependent maleylpyruvate isomerase metal-binding" evidence="1">
    <location>
        <begin position="6"/>
        <end position="128"/>
    </location>
</feature>
<keyword evidence="3" id="KW-1185">Reference proteome</keyword>
<dbReference type="InterPro" id="IPR017520">
    <property type="entry name" value="CHP03086"/>
</dbReference>
<dbReference type="RefSeq" id="WP_157341519.1">
    <property type="nucleotide sequence ID" value="NZ_WSEK01000004.1"/>
</dbReference>
<name>A0A6L6XPW2_9ACTN</name>
<dbReference type="InterPro" id="IPR024344">
    <property type="entry name" value="MDMPI_metal-binding"/>
</dbReference>
<evidence type="ECO:0000313" key="2">
    <source>
        <dbReference type="EMBL" id="MVQ49038.1"/>
    </source>
</evidence>
<dbReference type="GO" id="GO:0046872">
    <property type="term" value="F:metal ion binding"/>
    <property type="evidence" value="ECO:0007669"/>
    <property type="project" value="InterPro"/>
</dbReference>
<dbReference type="EMBL" id="WSEK01000004">
    <property type="protein sequence ID" value="MVQ49038.1"/>
    <property type="molecule type" value="Genomic_DNA"/>
</dbReference>
<proteinExistence type="predicted"/>
<dbReference type="AlphaFoldDB" id="A0A6L6XPW2"/>
<sequence length="189" mass="19707">MELDDLAHAQAAVGSLLAGLDADAWARSTPCDDWDVAGVARHLVIGERAFVTSLGGAAYDLAAIRDEVLEIPTADLPTTYAVGARDLHLALAAADVDATFPTGLGPMSAVAVTRLRMIEALVHGWDLARGAGATLDVDDEVAERAIRHSLALLERLPPERKVFGGPQPVAEDASAVDRLVALLGRSVSG</sequence>
<dbReference type="Gene3D" id="1.20.120.450">
    <property type="entry name" value="dinb family like domain"/>
    <property type="match status" value="1"/>
</dbReference>
<dbReference type="InterPro" id="IPR034660">
    <property type="entry name" value="DinB/YfiT-like"/>
</dbReference>
<comment type="caution">
    <text evidence="2">The sequence shown here is derived from an EMBL/GenBank/DDBJ whole genome shotgun (WGS) entry which is preliminary data.</text>
</comment>
<accession>A0A6L6XPW2</accession>
<reference evidence="2 3" key="1">
    <citation type="submission" date="2019-12" db="EMBL/GenBank/DDBJ databases">
        <authorList>
            <person name="Huq M.A."/>
        </authorList>
    </citation>
    <scope>NUCLEOTIDE SEQUENCE [LARGE SCALE GENOMIC DNA]</scope>
    <source>
        <strain evidence="2 3">MAH-18</strain>
    </source>
</reference>
<organism evidence="2 3">
    <name type="scientific">Nocardioides agri</name>
    <dbReference type="NCBI Taxonomy" id="2682843"/>
    <lineage>
        <taxon>Bacteria</taxon>
        <taxon>Bacillati</taxon>
        <taxon>Actinomycetota</taxon>
        <taxon>Actinomycetes</taxon>
        <taxon>Propionibacteriales</taxon>
        <taxon>Nocardioidaceae</taxon>
        <taxon>Nocardioides</taxon>
    </lineage>
</organism>
<evidence type="ECO:0000313" key="3">
    <source>
        <dbReference type="Proteomes" id="UP000473525"/>
    </source>
</evidence>
<dbReference type="InterPro" id="IPR017517">
    <property type="entry name" value="Maleyloyr_isom"/>
</dbReference>
<evidence type="ECO:0000259" key="1">
    <source>
        <dbReference type="Pfam" id="PF11716"/>
    </source>
</evidence>
<dbReference type="NCBIfam" id="TIGR03083">
    <property type="entry name" value="maleylpyruvate isomerase family mycothiol-dependent enzyme"/>
    <property type="match status" value="1"/>
</dbReference>
<protein>
    <submittedName>
        <fullName evidence="2">TIGR03086 family protein</fullName>
    </submittedName>
</protein>
<dbReference type="Pfam" id="PF11716">
    <property type="entry name" value="MDMPI_N"/>
    <property type="match status" value="1"/>
</dbReference>